<evidence type="ECO:0000313" key="2">
    <source>
        <dbReference type="Proteomes" id="UP001163735"/>
    </source>
</evidence>
<evidence type="ECO:0000313" key="1">
    <source>
        <dbReference type="EMBL" id="UZV39680.1"/>
    </source>
</evidence>
<sequence length="108" mass="13127">MFGDVWMQCGSDPFDPEYEDSSAGWGDDYTINPLHHHTLVYFDYIKKSTPKAYLFVIEGEDFWFPKRWVRELRGKERTCYIWRKGFDLRMDEWEEKESKRCNVRSARV</sequence>
<dbReference type="Proteomes" id="UP001163735">
    <property type="component" value="Segment"/>
</dbReference>
<keyword evidence="2" id="KW-1185">Reference proteome</keyword>
<accession>A0A9E8GA82</accession>
<dbReference type="EMBL" id="OP491958">
    <property type="protein sequence ID" value="UZV39680.1"/>
    <property type="molecule type" value="Genomic_DNA"/>
</dbReference>
<name>A0A9E8GA82_9CAUD</name>
<protein>
    <submittedName>
        <fullName evidence="1">Uncharacterized protein</fullName>
    </submittedName>
</protein>
<reference evidence="1" key="1">
    <citation type="submission" date="2022-09" db="EMBL/GenBank/DDBJ databases">
        <authorList>
            <person name="Cebeci A."/>
            <person name="Ture M."/>
            <person name="Alemdag M."/>
            <person name="Altinok I."/>
        </authorList>
    </citation>
    <scope>NUCLEOTIDE SEQUENCE</scope>
</reference>
<organism evidence="1 2">
    <name type="scientific">Aeromonas phage APT65</name>
    <dbReference type="NCBI Taxonomy" id="2982914"/>
    <lineage>
        <taxon>Viruses</taxon>
        <taxon>Duplodnaviria</taxon>
        <taxon>Heunggongvirae</taxon>
        <taxon>Uroviricota</taxon>
        <taxon>Caudoviricetes</taxon>
        <taxon>Aquaneticvirus</taxon>
        <taxon>Aquaneticvirus ApT65</taxon>
    </lineage>
</organism>
<gene>
    <name evidence="1" type="ORF">APT65_00077</name>
</gene>
<proteinExistence type="predicted"/>